<evidence type="ECO:0000313" key="2">
    <source>
        <dbReference type="Proteomes" id="UP001596337"/>
    </source>
</evidence>
<keyword evidence="2" id="KW-1185">Reference proteome</keyword>
<dbReference type="Proteomes" id="UP001596337">
    <property type="component" value="Unassembled WGS sequence"/>
</dbReference>
<evidence type="ECO:0000313" key="1">
    <source>
        <dbReference type="EMBL" id="MFC6867390.1"/>
    </source>
</evidence>
<reference evidence="2" key="1">
    <citation type="journal article" date="2019" name="Int. J. Syst. Evol. Microbiol.">
        <title>The Global Catalogue of Microorganisms (GCM) 10K type strain sequencing project: providing services to taxonomists for standard genome sequencing and annotation.</title>
        <authorList>
            <consortium name="The Broad Institute Genomics Platform"/>
            <consortium name="The Broad Institute Genome Sequencing Center for Infectious Disease"/>
            <person name="Wu L."/>
            <person name="Ma J."/>
        </authorList>
    </citation>
    <scope>NUCLEOTIDE SEQUENCE [LARGE SCALE GENOMIC DNA]</scope>
    <source>
        <strain evidence="2">KCTC 32255</strain>
    </source>
</reference>
<proteinExistence type="predicted"/>
<dbReference type="EMBL" id="JBHSXX010000001">
    <property type="protein sequence ID" value="MFC6867390.1"/>
    <property type="molecule type" value="Genomic_DNA"/>
</dbReference>
<sequence>MAPPIPFPADVQAWLRGTFLSCNERVASVLTRVPTTHETSLDMAFIEHFATMAAPVRFPSGWTVEVSTHFLGGGRHFAEWPDMPRRWEIADIGFLVLFRQGGKLIRSKVALLQSKRLYPDELEWDEDNPVDYVIGFGRLLRPDAEWAAVTAPRTFSFTPQSRYKALMTGVPQYQAIAQYERRNGIPVYYLLYHPWKIPHNVTYPVTGVAGVGGNCEVGCRVVPARALRTALNSESEGHSPAYDELAYSLAEPFTEVQHRAGWRLEHFVVDLLLECEAGYIADSPTDGGLNYIFSRRGAPISAALAVTIDAP</sequence>
<dbReference type="RefSeq" id="WP_345403445.1">
    <property type="nucleotide sequence ID" value="NZ_BAABLA010000114.1"/>
</dbReference>
<accession>A0ABW2BZ24</accession>
<gene>
    <name evidence="1" type="ORF">ACFQGD_09530</name>
</gene>
<protein>
    <submittedName>
        <fullName evidence="1">Uncharacterized protein</fullName>
    </submittedName>
</protein>
<name>A0ABW2BZ24_9PSEU</name>
<organism evidence="1 2">
    <name type="scientific">Haloechinothrix salitolerans</name>
    <dbReference type="NCBI Taxonomy" id="926830"/>
    <lineage>
        <taxon>Bacteria</taxon>
        <taxon>Bacillati</taxon>
        <taxon>Actinomycetota</taxon>
        <taxon>Actinomycetes</taxon>
        <taxon>Pseudonocardiales</taxon>
        <taxon>Pseudonocardiaceae</taxon>
        <taxon>Haloechinothrix</taxon>
    </lineage>
</organism>
<comment type="caution">
    <text evidence="1">The sequence shown here is derived from an EMBL/GenBank/DDBJ whole genome shotgun (WGS) entry which is preliminary data.</text>
</comment>